<dbReference type="EMBL" id="FR798998">
    <property type="protein sequence ID" value="CAM36531.2"/>
    <property type="molecule type" value="Genomic_DNA"/>
</dbReference>
<organism evidence="2 3">
    <name type="scientific">Leishmania braziliensis</name>
    <dbReference type="NCBI Taxonomy" id="5660"/>
    <lineage>
        <taxon>Eukaryota</taxon>
        <taxon>Discoba</taxon>
        <taxon>Euglenozoa</taxon>
        <taxon>Kinetoplastea</taxon>
        <taxon>Metakinetoplastina</taxon>
        <taxon>Trypanosomatida</taxon>
        <taxon>Trypanosomatidae</taxon>
        <taxon>Leishmaniinae</taxon>
        <taxon>Leishmania</taxon>
        <taxon>Leishmania braziliensis species complex</taxon>
    </lineage>
</organism>
<dbReference type="GeneID" id="5415670"/>
<accession>A4HCN6</accession>
<name>A4HCN6_LEIBR</name>
<dbReference type="VEuPathDB" id="TriTrypDB:LbrM.23.0240"/>
<keyword evidence="1" id="KW-1133">Transmembrane helix</keyword>
<dbReference type="KEGG" id="lbz:LBRM_23_0240"/>
<evidence type="ECO:0000313" key="3">
    <source>
        <dbReference type="Proteomes" id="UP000007258"/>
    </source>
</evidence>
<gene>
    <name evidence="2" type="ORF">LBRM_23_0240</name>
</gene>
<keyword evidence="3" id="KW-1185">Reference proteome</keyword>
<reference evidence="2 3" key="1">
    <citation type="journal article" date="2007" name="Nat. Genet.">
        <title>Comparative genomic analysis of three Leishmania species that cause diverse human disease.</title>
        <authorList>
            <person name="Peacock C.S."/>
            <person name="Seeger K."/>
            <person name="Harris D."/>
            <person name="Murphy L."/>
            <person name="Ruiz J.C."/>
            <person name="Quail M.A."/>
            <person name="Peters N."/>
            <person name="Adlem E."/>
            <person name="Tivey A."/>
            <person name="Aslett M."/>
            <person name="Kerhornou A."/>
            <person name="Ivens A."/>
            <person name="Fraser A."/>
            <person name="Rajandream M.A."/>
            <person name="Carver T."/>
            <person name="Norbertczak H."/>
            <person name="Chillingworth T."/>
            <person name="Hance Z."/>
            <person name="Jagels K."/>
            <person name="Moule S."/>
            <person name="Ormond D."/>
            <person name="Rutter S."/>
            <person name="Squares R."/>
            <person name="Whitehead S."/>
            <person name="Rabbinowitsch E."/>
            <person name="Arrowsmith C."/>
            <person name="White B."/>
            <person name="Thurston S."/>
            <person name="Bringaud F."/>
            <person name="Baldauf S.L."/>
            <person name="Faulconbridge A."/>
            <person name="Jeffares D."/>
            <person name="Depledge D.P."/>
            <person name="Oyola S.O."/>
            <person name="Hilley J.D."/>
            <person name="Brito L.O."/>
            <person name="Tosi L.R."/>
            <person name="Barrell B."/>
            <person name="Cruz A.K."/>
            <person name="Mottram J.C."/>
            <person name="Smith D.F."/>
            <person name="Berriman M."/>
        </authorList>
    </citation>
    <scope>NUCLEOTIDE SEQUENCE [LARGE SCALE GENOMIC DNA]</scope>
    <source>
        <strain evidence="2 3">MHOM/BR/75/M2904</strain>
    </source>
</reference>
<sequence>MHRRLAFRHHIGAGCVTSEAVNRRNMSSSLRALAGTPSTLCSCWLQSFTTSPSSFACASRSASRVVFATPARFFGNAPSRIRPVEAPHEHAWRQGERESSASVVIVIMFMVPLWLYVLSAHGQEQKRAAVRAWALEHRAAHRNTEDEGDDKA</sequence>
<reference evidence="2 3" key="2">
    <citation type="journal article" date="2011" name="Genome Res.">
        <title>Chromosome and gene copy number variation allow major structural change between species and strains of Leishmania.</title>
        <authorList>
            <person name="Rogers M.B."/>
            <person name="Hilley J.D."/>
            <person name="Dickens N.J."/>
            <person name="Wilkes J."/>
            <person name="Bates P.A."/>
            <person name="Depledge D.P."/>
            <person name="Harris D."/>
            <person name="Her Y."/>
            <person name="Herzyk P."/>
            <person name="Imamura H."/>
            <person name="Otto T.D."/>
            <person name="Sanders M."/>
            <person name="Seeger K."/>
            <person name="Dujardin J.C."/>
            <person name="Berriman M."/>
            <person name="Smith D.F."/>
            <person name="Hertz-Fowler C."/>
            <person name="Mottram J.C."/>
        </authorList>
    </citation>
    <scope>NUCLEOTIDE SEQUENCE [LARGE SCALE GENOMIC DNA]</scope>
    <source>
        <strain evidence="2 3">MHOM/BR/75/M2904</strain>
    </source>
</reference>
<evidence type="ECO:0008006" key="4">
    <source>
        <dbReference type="Google" id="ProtNLM"/>
    </source>
</evidence>
<keyword evidence="1" id="KW-0812">Transmembrane</keyword>
<evidence type="ECO:0000313" key="2">
    <source>
        <dbReference type="EMBL" id="CAM36531.2"/>
    </source>
</evidence>
<evidence type="ECO:0000256" key="1">
    <source>
        <dbReference type="SAM" id="Phobius"/>
    </source>
</evidence>
<protein>
    <recommendedName>
        <fullName evidence="4">Transmembrane protein</fullName>
    </recommendedName>
</protein>
<proteinExistence type="predicted"/>
<dbReference type="Proteomes" id="UP000007258">
    <property type="component" value="Chromosome 23"/>
</dbReference>
<feature type="transmembrane region" description="Helical" evidence="1">
    <location>
        <begin position="100"/>
        <end position="118"/>
    </location>
</feature>
<dbReference type="RefSeq" id="XP_001565097.2">
    <property type="nucleotide sequence ID" value="XM_001565047.2"/>
</dbReference>
<dbReference type="AlphaFoldDB" id="A4HCN6"/>
<dbReference type="InParanoid" id="A4HCN6"/>
<keyword evidence="1" id="KW-0472">Membrane</keyword>